<dbReference type="InterPro" id="IPR018062">
    <property type="entry name" value="HTH_AraC-typ_CS"/>
</dbReference>
<keyword evidence="3" id="KW-0010">Activator</keyword>
<keyword evidence="2" id="KW-0238">DNA-binding</keyword>
<dbReference type="Proteomes" id="UP000586722">
    <property type="component" value="Unassembled WGS sequence"/>
</dbReference>
<evidence type="ECO:0000259" key="5">
    <source>
        <dbReference type="PROSITE" id="PS01124"/>
    </source>
</evidence>
<evidence type="ECO:0000256" key="3">
    <source>
        <dbReference type="ARBA" id="ARBA00023159"/>
    </source>
</evidence>
<dbReference type="SUPFAM" id="SSF46689">
    <property type="entry name" value="Homeodomain-like"/>
    <property type="match status" value="2"/>
</dbReference>
<dbReference type="AlphaFoldDB" id="A0A7X5F4N6"/>
<dbReference type="Gene3D" id="1.10.10.60">
    <property type="entry name" value="Homeodomain-like"/>
    <property type="match status" value="2"/>
</dbReference>
<dbReference type="RefSeq" id="WP_161709014.1">
    <property type="nucleotide sequence ID" value="NZ_JAABLQ010000001.1"/>
</dbReference>
<dbReference type="EMBL" id="JAABLQ010000001">
    <property type="protein sequence ID" value="NBN79459.1"/>
    <property type="molecule type" value="Genomic_DNA"/>
</dbReference>
<evidence type="ECO:0000256" key="1">
    <source>
        <dbReference type="ARBA" id="ARBA00023015"/>
    </source>
</evidence>
<dbReference type="GO" id="GO:0003700">
    <property type="term" value="F:DNA-binding transcription factor activity"/>
    <property type="evidence" value="ECO:0007669"/>
    <property type="project" value="InterPro"/>
</dbReference>
<comment type="caution">
    <text evidence="6">The sequence shown here is derived from an EMBL/GenBank/DDBJ whole genome shotgun (WGS) entry which is preliminary data.</text>
</comment>
<protein>
    <submittedName>
        <fullName evidence="6">Helix-turn-helix domain-containing protein</fullName>
    </submittedName>
</protein>
<evidence type="ECO:0000256" key="4">
    <source>
        <dbReference type="ARBA" id="ARBA00023163"/>
    </source>
</evidence>
<organism evidence="6 7">
    <name type="scientific">Pannonibacter tanglangensis</name>
    <dbReference type="NCBI Taxonomy" id="2750084"/>
    <lineage>
        <taxon>Bacteria</taxon>
        <taxon>Pseudomonadati</taxon>
        <taxon>Pseudomonadota</taxon>
        <taxon>Alphaproteobacteria</taxon>
        <taxon>Hyphomicrobiales</taxon>
        <taxon>Stappiaceae</taxon>
        <taxon>Pannonibacter</taxon>
    </lineage>
</organism>
<evidence type="ECO:0000256" key="2">
    <source>
        <dbReference type="ARBA" id="ARBA00023125"/>
    </source>
</evidence>
<dbReference type="InterPro" id="IPR003313">
    <property type="entry name" value="AraC-bd"/>
</dbReference>
<dbReference type="PROSITE" id="PS01124">
    <property type="entry name" value="HTH_ARAC_FAMILY_2"/>
    <property type="match status" value="1"/>
</dbReference>
<sequence length="283" mass="30659">MVNARGDLEHEEILFHTPGRLAGALPYALQVAGLGLAHPGQEPVRKRYHDHVLLLALAGQGRVETGGAVHVVEPGQVLWLDTSRPYAHGASGAEPWRYLWMGLRGTGLDALYGLLDVSRRPLFRPEPAHDLKTVFREVCALAGNPAPEADARANAAVAALLAVLAGARDGGLSGLQHSPQIARIAELLRQDLARAWTIEDLARLAGLSASQLFRAFKAASGSTPMSYLRQERIAEARRLLTATSDPVAVIARRCGYGDPYHFSRDFRRLTGTTPTLLRRSTGF</sequence>
<dbReference type="Gene3D" id="2.60.120.10">
    <property type="entry name" value="Jelly Rolls"/>
    <property type="match status" value="1"/>
</dbReference>
<dbReference type="Pfam" id="PF12833">
    <property type="entry name" value="HTH_18"/>
    <property type="match status" value="1"/>
</dbReference>
<keyword evidence="1" id="KW-0805">Transcription regulation</keyword>
<dbReference type="InterPro" id="IPR018060">
    <property type="entry name" value="HTH_AraC"/>
</dbReference>
<gene>
    <name evidence="6" type="ORF">GWI72_14375</name>
</gene>
<dbReference type="InterPro" id="IPR050204">
    <property type="entry name" value="AraC_XylS_family_regulators"/>
</dbReference>
<dbReference type="SMART" id="SM00342">
    <property type="entry name" value="HTH_ARAC"/>
    <property type="match status" value="1"/>
</dbReference>
<reference evidence="7" key="1">
    <citation type="submission" date="2020-01" db="EMBL/GenBank/DDBJ databases">
        <authorList>
            <person name="Fang Y."/>
            <person name="Sun R."/>
            <person name="Nie L."/>
            <person name="He J."/>
            <person name="Hao L."/>
            <person name="Wang L."/>
            <person name="Su S."/>
            <person name="Lv E."/>
            <person name="Zhang Z."/>
            <person name="Xie R."/>
            <person name="Liu H."/>
        </authorList>
    </citation>
    <scope>NUCLEOTIDE SEQUENCE [LARGE SCALE GENOMIC DNA]</scope>
    <source>
        <strain evidence="7">XCT-53</strain>
    </source>
</reference>
<evidence type="ECO:0000313" key="6">
    <source>
        <dbReference type="EMBL" id="NBN79459.1"/>
    </source>
</evidence>
<evidence type="ECO:0000313" key="7">
    <source>
        <dbReference type="Proteomes" id="UP000586722"/>
    </source>
</evidence>
<dbReference type="PROSITE" id="PS00041">
    <property type="entry name" value="HTH_ARAC_FAMILY_1"/>
    <property type="match status" value="1"/>
</dbReference>
<keyword evidence="7" id="KW-1185">Reference proteome</keyword>
<accession>A0A7X5F4N6</accession>
<name>A0A7X5F4N6_9HYPH</name>
<dbReference type="Pfam" id="PF02311">
    <property type="entry name" value="AraC_binding"/>
    <property type="match status" value="1"/>
</dbReference>
<keyword evidence="4" id="KW-0804">Transcription</keyword>
<dbReference type="InterPro" id="IPR009057">
    <property type="entry name" value="Homeodomain-like_sf"/>
</dbReference>
<dbReference type="SUPFAM" id="SSF51215">
    <property type="entry name" value="Regulatory protein AraC"/>
    <property type="match status" value="1"/>
</dbReference>
<dbReference type="GO" id="GO:0043565">
    <property type="term" value="F:sequence-specific DNA binding"/>
    <property type="evidence" value="ECO:0007669"/>
    <property type="project" value="InterPro"/>
</dbReference>
<dbReference type="PANTHER" id="PTHR46796:SF7">
    <property type="entry name" value="ARAC FAMILY TRANSCRIPTIONAL REGULATOR"/>
    <property type="match status" value="1"/>
</dbReference>
<feature type="domain" description="HTH araC/xylS-type" evidence="5">
    <location>
        <begin position="182"/>
        <end position="280"/>
    </location>
</feature>
<dbReference type="PANTHER" id="PTHR46796">
    <property type="entry name" value="HTH-TYPE TRANSCRIPTIONAL ACTIVATOR RHAS-RELATED"/>
    <property type="match status" value="1"/>
</dbReference>
<dbReference type="InterPro" id="IPR037923">
    <property type="entry name" value="HTH-like"/>
</dbReference>
<proteinExistence type="predicted"/>
<dbReference type="InterPro" id="IPR014710">
    <property type="entry name" value="RmlC-like_jellyroll"/>
</dbReference>